<accession>A0A645DSG5</accession>
<reference evidence="4" key="1">
    <citation type="submission" date="2019-08" db="EMBL/GenBank/DDBJ databases">
        <authorList>
            <person name="Kucharzyk K."/>
            <person name="Murdoch R.W."/>
            <person name="Higgins S."/>
            <person name="Loffler F."/>
        </authorList>
    </citation>
    <scope>NUCLEOTIDE SEQUENCE</scope>
</reference>
<evidence type="ECO:0000256" key="3">
    <source>
        <dbReference type="SAM" id="MobiDB-lite"/>
    </source>
</evidence>
<dbReference type="GO" id="GO:0016787">
    <property type="term" value="F:hydrolase activity"/>
    <property type="evidence" value="ECO:0007669"/>
    <property type="project" value="UniProtKB-KW"/>
</dbReference>
<dbReference type="Pfam" id="PF04231">
    <property type="entry name" value="Endonuclease_1"/>
    <property type="match status" value="1"/>
</dbReference>
<name>A0A645DSG5_9ZZZZ</name>
<keyword evidence="1" id="KW-0540">Nuclease</keyword>
<dbReference type="EMBL" id="VSSQ01039362">
    <property type="protein sequence ID" value="MPM92424.1"/>
    <property type="molecule type" value="Genomic_DNA"/>
</dbReference>
<protein>
    <submittedName>
        <fullName evidence="4">Extracellular ribonuclease</fullName>
        <ecNumber evidence="4">3.1.-.-</ecNumber>
    </submittedName>
</protein>
<proteinExistence type="predicted"/>
<dbReference type="PANTHER" id="PTHR33607">
    <property type="entry name" value="ENDONUCLEASE-1"/>
    <property type="match status" value="1"/>
</dbReference>
<dbReference type="InterPro" id="IPR044925">
    <property type="entry name" value="His-Me_finger_sf"/>
</dbReference>
<dbReference type="EC" id="3.1.-.-" evidence="4"/>
<dbReference type="AlphaFoldDB" id="A0A645DSG5"/>
<dbReference type="SUPFAM" id="SSF54060">
    <property type="entry name" value="His-Me finger endonucleases"/>
    <property type="match status" value="1"/>
</dbReference>
<keyword evidence="2 4" id="KW-0378">Hydrolase</keyword>
<dbReference type="GO" id="GO:0004518">
    <property type="term" value="F:nuclease activity"/>
    <property type="evidence" value="ECO:0007669"/>
    <property type="project" value="UniProtKB-KW"/>
</dbReference>
<dbReference type="PANTHER" id="PTHR33607:SF2">
    <property type="entry name" value="ENDONUCLEASE-1"/>
    <property type="match status" value="1"/>
</dbReference>
<gene>
    <name evidence="4" type="primary">bsn</name>
    <name evidence="4" type="ORF">SDC9_139559</name>
</gene>
<sequence>MSGTTLLSALKTIITKNISVSYDWSRYEDADEAMDDPTCITTIYSRENLKKTAHVGSSQSPGQWNREHTFPQSKLDGNSKSDNHIIFASDYKVNGTRSNKILGMVEHTSNNQVKDAYGNLTQCYTTSSLFEPVDIAKGETARATMYASVLYDLSITENISSVQLCLEWNISYAPGIEDAKRNDAVFKNQKNRNPFTDHPEYACRIWGNTNSATKTVCGIN</sequence>
<feature type="region of interest" description="Disordered" evidence="3">
    <location>
        <begin position="54"/>
        <end position="75"/>
    </location>
</feature>
<evidence type="ECO:0000256" key="1">
    <source>
        <dbReference type="ARBA" id="ARBA00022722"/>
    </source>
</evidence>
<comment type="caution">
    <text evidence="4">The sequence shown here is derived from an EMBL/GenBank/DDBJ whole genome shotgun (WGS) entry which is preliminary data.</text>
</comment>
<organism evidence="4">
    <name type="scientific">bioreactor metagenome</name>
    <dbReference type="NCBI Taxonomy" id="1076179"/>
    <lineage>
        <taxon>unclassified sequences</taxon>
        <taxon>metagenomes</taxon>
        <taxon>ecological metagenomes</taxon>
    </lineage>
</organism>
<dbReference type="InterPro" id="IPR007346">
    <property type="entry name" value="Endonuclease-I"/>
</dbReference>
<evidence type="ECO:0000256" key="2">
    <source>
        <dbReference type="ARBA" id="ARBA00022801"/>
    </source>
</evidence>
<evidence type="ECO:0000313" key="4">
    <source>
        <dbReference type="EMBL" id="MPM92424.1"/>
    </source>
</evidence>